<dbReference type="InterPro" id="IPR027463">
    <property type="entry name" value="AcrB_DN_DC_subdom"/>
</dbReference>
<dbReference type="Gene3D" id="3.30.70.1440">
    <property type="entry name" value="Multidrug efflux transporter AcrB pore domain"/>
    <property type="match status" value="1"/>
</dbReference>
<organism evidence="1 2">
    <name type="scientific">Brenneria tiliae</name>
    <dbReference type="NCBI Taxonomy" id="2914984"/>
    <lineage>
        <taxon>Bacteria</taxon>
        <taxon>Pseudomonadati</taxon>
        <taxon>Pseudomonadota</taxon>
        <taxon>Gammaproteobacteria</taxon>
        <taxon>Enterobacterales</taxon>
        <taxon>Pectobacteriaceae</taxon>
        <taxon>Brenneria</taxon>
    </lineage>
</organism>
<keyword evidence="2" id="KW-1185">Reference proteome</keyword>
<accession>A0ABT0MMX7</accession>
<dbReference type="RefSeq" id="WP_249243220.1">
    <property type="nucleotide sequence ID" value="NZ_JAKPBZ010000046.1"/>
</dbReference>
<gene>
    <name evidence="1" type="ORF">MFP26_00265</name>
</gene>
<sequence>NTTLSAAWGGSYVNDFVDSGRVKRVYVMGDSPYRMMPDDIDKWFVRAGNGKMVPFSSFASAKWVYGSPRLERFNGLPAMEILGQPAPGRSSGEAMALMEQLASQLPKGMGFDWTGMSWQERMTGQQAPALYA</sequence>
<evidence type="ECO:0000313" key="1">
    <source>
        <dbReference type="EMBL" id="MCL2891181.1"/>
    </source>
</evidence>
<dbReference type="Gene3D" id="3.30.2090.10">
    <property type="entry name" value="Multidrug efflux transporter AcrB TolC docking domain, DN and DC subdomains"/>
    <property type="match status" value="1"/>
</dbReference>
<feature type="non-terminal residue" evidence="1">
    <location>
        <position position="132"/>
    </location>
</feature>
<dbReference type="Pfam" id="PF00873">
    <property type="entry name" value="ACR_tran"/>
    <property type="match status" value="1"/>
</dbReference>
<dbReference type="EMBL" id="JAKPBZ010000046">
    <property type="protein sequence ID" value="MCL2891181.1"/>
    <property type="molecule type" value="Genomic_DNA"/>
</dbReference>
<dbReference type="PANTHER" id="PTHR32063">
    <property type="match status" value="1"/>
</dbReference>
<dbReference type="Proteomes" id="UP001203069">
    <property type="component" value="Unassembled WGS sequence"/>
</dbReference>
<proteinExistence type="predicted"/>
<protein>
    <submittedName>
        <fullName evidence="1">Efflux RND transporter permease subunit</fullName>
    </submittedName>
</protein>
<dbReference type="InterPro" id="IPR001036">
    <property type="entry name" value="Acrflvin-R"/>
</dbReference>
<dbReference type="SUPFAM" id="SSF82693">
    <property type="entry name" value="Multidrug efflux transporter AcrB pore domain, PN1, PN2, PC1 and PC2 subdomains"/>
    <property type="match status" value="1"/>
</dbReference>
<dbReference type="PANTHER" id="PTHR32063:SF13">
    <property type="entry name" value="MULTIDRUG EFFLUX PUMP SUBUNIT ACRB-RELATED"/>
    <property type="match status" value="1"/>
</dbReference>
<feature type="non-terminal residue" evidence="1">
    <location>
        <position position="1"/>
    </location>
</feature>
<name>A0ABT0MMX7_9GAMM</name>
<comment type="caution">
    <text evidence="1">The sequence shown here is derived from an EMBL/GenBank/DDBJ whole genome shotgun (WGS) entry which is preliminary data.</text>
</comment>
<reference evidence="1 2" key="1">
    <citation type="submission" date="2022-02" db="EMBL/GenBank/DDBJ databases">
        <title>Description of Brenneria tiliae sp. nov. isolated from symptomatic Tilia x moltkei and Tilia x europaea trees in the UK.</title>
        <authorList>
            <person name="Kile H."/>
        </authorList>
    </citation>
    <scope>NUCLEOTIDE SEQUENCE [LARGE SCALE GENOMIC DNA]</scope>
    <source>
        <strain evidence="1 2">MC1SB4.1</strain>
    </source>
</reference>
<evidence type="ECO:0000313" key="2">
    <source>
        <dbReference type="Proteomes" id="UP001203069"/>
    </source>
</evidence>